<dbReference type="SUPFAM" id="SSF117396">
    <property type="entry name" value="TM1631-like"/>
    <property type="match status" value="1"/>
</dbReference>
<keyword evidence="2" id="KW-1185">Reference proteome</keyword>
<evidence type="ECO:0008006" key="3">
    <source>
        <dbReference type="Google" id="ProtNLM"/>
    </source>
</evidence>
<reference evidence="1 2" key="1">
    <citation type="submission" date="2022-01" db="EMBL/GenBank/DDBJ databases">
        <title>Desulfofustis limnae sp. nov., a novel mesophilic sulfate-reducing bacterium isolated from marsh soil.</title>
        <authorList>
            <person name="Watanabe M."/>
            <person name="Takahashi A."/>
            <person name="Kojima H."/>
            <person name="Fukui M."/>
        </authorList>
    </citation>
    <scope>NUCLEOTIDE SEQUENCE [LARGE SCALE GENOMIC DNA]</scope>
    <source>
        <strain evidence="1 2">PPLL</strain>
    </source>
</reference>
<dbReference type="Gene3D" id="3.20.20.410">
    <property type="entry name" value="Protein of unknown function UPF0759"/>
    <property type="match status" value="1"/>
</dbReference>
<dbReference type="EMBL" id="AP025516">
    <property type="protein sequence ID" value="BDD85845.1"/>
    <property type="molecule type" value="Genomic_DNA"/>
</dbReference>
<name>A0ABM7W4M3_9BACT</name>
<dbReference type="InterPro" id="IPR002763">
    <property type="entry name" value="DUF72"/>
</dbReference>
<evidence type="ECO:0000313" key="1">
    <source>
        <dbReference type="EMBL" id="BDD85845.1"/>
    </source>
</evidence>
<dbReference type="PANTHER" id="PTHR30348:SF13">
    <property type="entry name" value="UPF0759 PROTEIN YUNF"/>
    <property type="match status" value="1"/>
</dbReference>
<dbReference type="RefSeq" id="WP_284152972.1">
    <property type="nucleotide sequence ID" value="NZ_AP025516.1"/>
</dbReference>
<proteinExistence type="predicted"/>
<accession>A0ABM7W4M3</accession>
<organism evidence="1 2">
    <name type="scientific">Desulfofustis limnaeus</name>
    <dbReference type="NCBI Taxonomy" id="2740163"/>
    <lineage>
        <taxon>Bacteria</taxon>
        <taxon>Pseudomonadati</taxon>
        <taxon>Thermodesulfobacteriota</taxon>
        <taxon>Desulfobulbia</taxon>
        <taxon>Desulfobulbales</taxon>
        <taxon>Desulfocapsaceae</taxon>
        <taxon>Desulfofustis</taxon>
    </lineage>
</organism>
<sequence>MKAAPPGPGVAVVPRGARTGDGTLMVGTCGYSYLEWIDGGFYPQGSRSADMLGLYGRCFSVVELNYTWYQMARADALARMVKTAPEHLRFAAKLTRSITHEREENWREQVRLYRRGVAPLRQRLLAVLLQFPPDFGRSLDNRRFLAELLDELQGLPVAVEFRHVSWAVDPVFAELERRGVTLVTVDTPALPELFPMLDVVTNPRLFYVRFHGRNLSGWRSGTMQKKFDYDYRESELRQWCETRLSSLFRGGERGLLFFNNHVRAQAPRNGARLLDILATTGGREAHEPGTLCSAS</sequence>
<dbReference type="InterPro" id="IPR036520">
    <property type="entry name" value="UPF0759_sf"/>
</dbReference>
<protein>
    <recommendedName>
        <fullName evidence="3">DUF72 domain-containing protein</fullName>
    </recommendedName>
</protein>
<dbReference type="Proteomes" id="UP000830055">
    <property type="component" value="Chromosome"/>
</dbReference>
<dbReference type="PANTHER" id="PTHR30348">
    <property type="entry name" value="UNCHARACTERIZED PROTEIN YECE"/>
    <property type="match status" value="1"/>
</dbReference>
<evidence type="ECO:0000313" key="2">
    <source>
        <dbReference type="Proteomes" id="UP000830055"/>
    </source>
</evidence>
<gene>
    <name evidence="1" type="ORF">DPPLL_02100</name>
</gene>
<dbReference type="Pfam" id="PF01904">
    <property type="entry name" value="DUF72"/>
    <property type="match status" value="1"/>
</dbReference>